<sequence>MIFSISTNGEALPRRADQAPVPGQDSGSAPTRTNNARNGNMNGIQLKPLYFLRALRSPRLPLESLRVRRYERNHAFVRITSKKRDVRTRSCSRLRHSRDIYATQAEEVTPALSSSAATASAAAARRNALRWTQQEEGKRLARTPRPPPPPLIDRGKRRSPTGTTTMPVSAFAATFEGSPYVSSFYSSCCRFTVTRLFSSTLPRRLLSINRSAIFVYAMLLRSRSVHDTAGDVMRRGEARVTSRTHVYNVVPAR</sequence>
<accession>A0ACB7SI95</accession>
<protein>
    <submittedName>
        <fullName evidence="1">Uncharacterized protein</fullName>
    </submittedName>
</protein>
<dbReference type="Proteomes" id="UP000821845">
    <property type="component" value="Chromosome 4"/>
</dbReference>
<organism evidence="1 2">
    <name type="scientific">Hyalomma asiaticum</name>
    <name type="common">Tick</name>
    <dbReference type="NCBI Taxonomy" id="266040"/>
    <lineage>
        <taxon>Eukaryota</taxon>
        <taxon>Metazoa</taxon>
        <taxon>Ecdysozoa</taxon>
        <taxon>Arthropoda</taxon>
        <taxon>Chelicerata</taxon>
        <taxon>Arachnida</taxon>
        <taxon>Acari</taxon>
        <taxon>Parasitiformes</taxon>
        <taxon>Ixodida</taxon>
        <taxon>Ixodoidea</taxon>
        <taxon>Ixodidae</taxon>
        <taxon>Hyalomminae</taxon>
        <taxon>Hyalomma</taxon>
    </lineage>
</organism>
<comment type="caution">
    <text evidence="1">The sequence shown here is derived from an EMBL/GenBank/DDBJ whole genome shotgun (WGS) entry which is preliminary data.</text>
</comment>
<evidence type="ECO:0000313" key="1">
    <source>
        <dbReference type="EMBL" id="KAH6933644.1"/>
    </source>
</evidence>
<gene>
    <name evidence="1" type="ORF">HPB50_017257</name>
</gene>
<evidence type="ECO:0000313" key="2">
    <source>
        <dbReference type="Proteomes" id="UP000821845"/>
    </source>
</evidence>
<name>A0ACB7SI95_HYAAI</name>
<keyword evidence="2" id="KW-1185">Reference proteome</keyword>
<proteinExistence type="predicted"/>
<reference evidence="1" key="1">
    <citation type="submission" date="2020-05" db="EMBL/GenBank/DDBJ databases">
        <title>Large-scale comparative analyses of tick genomes elucidate their genetic diversity and vector capacities.</title>
        <authorList>
            <person name="Jia N."/>
            <person name="Wang J."/>
            <person name="Shi W."/>
            <person name="Du L."/>
            <person name="Sun Y."/>
            <person name="Zhan W."/>
            <person name="Jiang J."/>
            <person name="Wang Q."/>
            <person name="Zhang B."/>
            <person name="Ji P."/>
            <person name="Sakyi L.B."/>
            <person name="Cui X."/>
            <person name="Yuan T."/>
            <person name="Jiang B."/>
            <person name="Yang W."/>
            <person name="Lam T.T.-Y."/>
            <person name="Chang Q."/>
            <person name="Ding S."/>
            <person name="Wang X."/>
            <person name="Zhu J."/>
            <person name="Ruan X."/>
            <person name="Zhao L."/>
            <person name="Wei J."/>
            <person name="Que T."/>
            <person name="Du C."/>
            <person name="Cheng J."/>
            <person name="Dai P."/>
            <person name="Han X."/>
            <person name="Huang E."/>
            <person name="Gao Y."/>
            <person name="Liu J."/>
            <person name="Shao H."/>
            <person name="Ye R."/>
            <person name="Li L."/>
            <person name="Wei W."/>
            <person name="Wang X."/>
            <person name="Wang C."/>
            <person name="Yang T."/>
            <person name="Huo Q."/>
            <person name="Li W."/>
            <person name="Guo W."/>
            <person name="Chen H."/>
            <person name="Zhou L."/>
            <person name="Ni X."/>
            <person name="Tian J."/>
            <person name="Zhou Y."/>
            <person name="Sheng Y."/>
            <person name="Liu T."/>
            <person name="Pan Y."/>
            <person name="Xia L."/>
            <person name="Li J."/>
            <person name="Zhao F."/>
            <person name="Cao W."/>
        </authorList>
    </citation>
    <scope>NUCLEOTIDE SEQUENCE</scope>
    <source>
        <strain evidence="1">Hyas-2018</strain>
    </source>
</reference>
<dbReference type="EMBL" id="CM023484">
    <property type="protein sequence ID" value="KAH6933644.1"/>
    <property type="molecule type" value="Genomic_DNA"/>
</dbReference>